<dbReference type="EMBL" id="AP025292">
    <property type="protein sequence ID" value="BDC99462.1"/>
    <property type="molecule type" value="Genomic_DNA"/>
</dbReference>
<organism evidence="2 3">
    <name type="scientific">Persicobacter psychrovividus</name>
    <dbReference type="NCBI Taxonomy" id="387638"/>
    <lineage>
        <taxon>Bacteria</taxon>
        <taxon>Pseudomonadati</taxon>
        <taxon>Bacteroidota</taxon>
        <taxon>Cytophagia</taxon>
        <taxon>Cytophagales</taxon>
        <taxon>Persicobacteraceae</taxon>
        <taxon>Persicobacter</taxon>
    </lineage>
</organism>
<proteinExistence type="predicted"/>
<dbReference type="PANTHER" id="PTHR42886:SF29">
    <property type="entry name" value="PUMMELIG, ISOFORM A"/>
    <property type="match status" value="1"/>
</dbReference>
<dbReference type="Pfam" id="PF00561">
    <property type="entry name" value="Abhydrolase_1"/>
    <property type="match status" value="1"/>
</dbReference>
<dbReference type="Gene3D" id="3.40.50.1820">
    <property type="entry name" value="alpha/beta hydrolase"/>
    <property type="match status" value="1"/>
</dbReference>
<name>A0ABN6L8E6_9BACT</name>
<reference evidence="2 3" key="1">
    <citation type="submission" date="2021-12" db="EMBL/GenBank/DDBJ databases">
        <title>Genome sequencing of bacteria with rrn-lacking chromosome and rrn-plasmid.</title>
        <authorList>
            <person name="Anda M."/>
            <person name="Iwasaki W."/>
        </authorList>
    </citation>
    <scope>NUCLEOTIDE SEQUENCE [LARGE SCALE GENOMIC DNA]</scope>
    <source>
        <strain evidence="2 3">NBRC 101262</strain>
    </source>
</reference>
<keyword evidence="2" id="KW-0378">Hydrolase</keyword>
<dbReference type="GO" id="GO:0016787">
    <property type="term" value="F:hydrolase activity"/>
    <property type="evidence" value="ECO:0007669"/>
    <property type="project" value="UniProtKB-KW"/>
</dbReference>
<evidence type="ECO:0000313" key="2">
    <source>
        <dbReference type="EMBL" id="BDC99462.1"/>
    </source>
</evidence>
<dbReference type="Proteomes" id="UP001354989">
    <property type="component" value="Chromosome"/>
</dbReference>
<dbReference type="PANTHER" id="PTHR42886">
    <property type="entry name" value="RE40534P-RELATED"/>
    <property type="match status" value="1"/>
</dbReference>
<dbReference type="SUPFAM" id="SSF53474">
    <property type="entry name" value="alpha/beta-Hydrolases"/>
    <property type="match status" value="1"/>
</dbReference>
<keyword evidence="3" id="KW-1185">Reference proteome</keyword>
<dbReference type="InterPro" id="IPR029058">
    <property type="entry name" value="AB_hydrolase_fold"/>
</dbReference>
<gene>
    <name evidence="2" type="ORF">PEPS_17430</name>
</gene>
<evidence type="ECO:0000313" key="3">
    <source>
        <dbReference type="Proteomes" id="UP001354989"/>
    </source>
</evidence>
<protein>
    <submittedName>
        <fullName evidence="2">Alpha/beta hydrolase</fullName>
    </submittedName>
</protein>
<dbReference type="InterPro" id="IPR000073">
    <property type="entry name" value="AB_hydrolase_1"/>
</dbReference>
<feature type="domain" description="AB hydrolase-1" evidence="1">
    <location>
        <begin position="63"/>
        <end position="177"/>
    </location>
</feature>
<sequence length="276" mass="30899">MIYYPVLAVLLSGLWGCNMFKSQETQIREVVKKEAVRVDFGLFKAPSGNLSLVKIGERAAVGVFFIHGAPGDMGAFKKYFTDSLLLEKAQLFAVDRLGYGQSSDGLSAEKIKNQAEILIQLVEKLQISEVILVGHSYGGPVAVRMAMDAPDLNIRRVILLAPALDPDHEKMFWVNRPLSNAWAQKLLPRGLAMANREKMVHAAELQKMLPLWKGLQAPITMIHGTKDALVPYENVAFIKRHYQGEALEVISLNGENHFIPWTKYALVRDTILKYIQ</sequence>
<evidence type="ECO:0000259" key="1">
    <source>
        <dbReference type="Pfam" id="PF00561"/>
    </source>
</evidence>
<accession>A0ABN6L8E6</accession>